<dbReference type="GO" id="GO:0005886">
    <property type="term" value="C:plasma membrane"/>
    <property type="evidence" value="ECO:0007669"/>
    <property type="project" value="UniProtKB-SubCell"/>
</dbReference>
<dbReference type="Pfam" id="PF04101">
    <property type="entry name" value="Glyco_tran_28_C"/>
    <property type="match status" value="1"/>
</dbReference>
<keyword evidence="9 10" id="KW-0961">Cell wall biogenesis/degradation</keyword>
<keyword evidence="2 10" id="KW-0132">Cell division</keyword>
<dbReference type="PATRIC" id="fig|587753.9.peg.4487"/>
<dbReference type="PANTHER" id="PTHR21015">
    <property type="entry name" value="UDP-N-ACETYLGLUCOSAMINE--N-ACETYLMURAMYL-(PENTAPEPTIDE) PYROPHOSPHORYL-UNDECAPRENOL N-ACETYLGLUCOSAMINE TRANSFERASE 1"/>
    <property type="match status" value="1"/>
</dbReference>
<feature type="domain" description="Glycosyl transferase family 28 C-terminal" evidence="12">
    <location>
        <begin position="182"/>
        <end position="342"/>
    </location>
</feature>
<comment type="subcellular location">
    <subcellularLocation>
        <location evidence="10">Cell membrane</location>
        <topology evidence="10">Peripheral membrane protein</topology>
        <orientation evidence="10">Cytoplasmic side</orientation>
    </subcellularLocation>
</comment>
<feature type="domain" description="Glycosyltransferase family 28 N-terminal" evidence="11">
    <location>
        <begin position="5"/>
        <end position="141"/>
    </location>
</feature>
<feature type="binding site" evidence="10">
    <location>
        <position position="124"/>
    </location>
    <ligand>
        <name>UDP-N-acetyl-alpha-D-glucosamine</name>
        <dbReference type="ChEBI" id="CHEBI:57705"/>
    </ligand>
</feature>
<dbReference type="GO" id="GO:0071555">
    <property type="term" value="P:cell wall organization"/>
    <property type="evidence" value="ECO:0007669"/>
    <property type="project" value="UniProtKB-KW"/>
</dbReference>
<feature type="binding site" evidence="10">
    <location>
        <begin position="12"/>
        <end position="14"/>
    </location>
    <ligand>
        <name>UDP-N-acetyl-alpha-D-glucosamine</name>
        <dbReference type="ChEBI" id="CHEBI:57705"/>
    </ligand>
</feature>
<dbReference type="GO" id="GO:0005975">
    <property type="term" value="P:carbohydrate metabolic process"/>
    <property type="evidence" value="ECO:0007669"/>
    <property type="project" value="InterPro"/>
</dbReference>
<protein>
    <recommendedName>
        <fullName evidence="10">UDP-N-acetylglucosamine--N-acetylmuramyl-(pentapeptide) pyrophosphoryl-undecaprenol N-acetylglucosamine transferase</fullName>
        <ecNumber evidence="10">2.4.1.227</ecNumber>
    </recommendedName>
    <alternativeName>
        <fullName evidence="10">Undecaprenyl-PP-MurNAc-pentapeptide-UDPGlcNAc GlcNAc transferase</fullName>
    </alternativeName>
</protein>
<reference evidence="13 14" key="1">
    <citation type="submission" date="2014-10" db="EMBL/GenBank/DDBJ databases">
        <title>Draft genome sequence of Pseudomonas chlororaphis EA105.</title>
        <authorList>
            <person name="McCully L.M."/>
            <person name="Bitzer A.S."/>
            <person name="Spence C."/>
            <person name="Bais H."/>
            <person name="Silby M.W."/>
        </authorList>
    </citation>
    <scope>NUCLEOTIDE SEQUENCE [LARGE SCALE GENOMIC DNA]</scope>
    <source>
        <strain evidence="13 14">EA105</strain>
    </source>
</reference>
<evidence type="ECO:0000259" key="11">
    <source>
        <dbReference type="Pfam" id="PF03033"/>
    </source>
</evidence>
<evidence type="ECO:0000313" key="14">
    <source>
        <dbReference type="Proteomes" id="UP000030564"/>
    </source>
</evidence>
<evidence type="ECO:0000256" key="8">
    <source>
        <dbReference type="ARBA" id="ARBA00023306"/>
    </source>
</evidence>
<evidence type="ECO:0000256" key="5">
    <source>
        <dbReference type="ARBA" id="ARBA00022960"/>
    </source>
</evidence>
<dbReference type="Pfam" id="PF03033">
    <property type="entry name" value="Glyco_transf_28"/>
    <property type="match status" value="1"/>
</dbReference>
<dbReference type="CDD" id="cd03785">
    <property type="entry name" value="GT28_MurG"/>
    <property type="match status" value="1"/>
</dbReference>
<evidence type="ECO:0000256" key="4">
    <source>
        <dbReference type="ARBA" id="ARBA00022679"/>
    </source>
</evidence>
<feature type="binding site" evidence="10">
    <location>
        <position position="287"/>
    </location>
    <ligand>
        <name>UDP-N-acetyl-alpha-D-glucosamine</name>
        <dbReference type="ChEBI" id="CHEBI:57705"/>
    </ligand>
</feature>
<evidence type="ECO:0000256" key="10">
    <source>
        <dbReference type="HAMAP-Rule" id="MF_00033"/>
    </source>
</evidence>
<accession>A0A0A6DG60</accession>
<sequence length="356" mass="37900">MGANVLIMAGGTGGHVFPALACAREFQARGYTVHWLGTPRGIENELVPAAGLELHRINATGLRGKGKLSLLKAPFMLLKSVWQARAIIRRLKPVCVVGFGGYVTGPGGLAAKLAGVPVIVHEQNAVAGTANRLLVPFAARVCEAFPDTFTLSDTRRTTGNPVRSELFLDTLRPALAGRKARLLILGGSLGAEPLNKLLPEALAQVAADLRPEVFHQAGKNHDEVTAERYRAAGVDAQVQPFIKDMAQAYGWADLVVCRAGALTISELAAAGLPSMLVPLPHAIDDHQTRNADYLAREGAAFLMPQRTTGAADLAARLTEVLMQPQRLEDMAQAARRLAKPDATRSVVDTCLEVAHG</sequence>
<evidence type="ECO:0000256" key="1">
    <source>
        <dbReference type="ARBA" id="ARBA00022475"/>
    </source>
</evidence>
<name>A0A0A6DG60_9PSED</name>
<dbReference type="SUPFAM" id="SSF53756">
    <property type="entry name" value="UDP-Glycosyltransferase/glycogen phosphorylase"/>
    <property type="match status" value="1"/>
</dbReference>
<keyword evidence="5 10" id="KW-0133">Cell shape</keyword>
<dbReference type="GO" id="GO:0051991">
    <property type="term" value="F:UDP-N-acetyl-D-glucosamine:N-acetylmuramoyl-L-alanyl-D-glutamyl-meso-2,6-diaminopimelyl-D-alanyl-D-alanine-diphosphoundecaprenol 4-beta-N-acetylglucosaminlytransferase activity"/>
    <property type="evidence" value="ECO:0007669"/>
    <property type="project" value="RHEA"/>
</dbReference>
<dbReference type="InterPro" id="IPR006009">
    <property type="entry name" value="GlcNAc_MurG"/>
</dbReference>
<comment type="pathway">
    <text evidence="10">Cell wall biogenesis; peptidoglycan biosynthesis.</text>
</comment>
<evidence type="ECO:0000259" key="12">
    <source>
        <dbReference type="Pfam" id="PF04101"/>
    </source>
</evidence>
<dbReference type="GO" id="GO:0050511">
    <property type="term" value="F:undecaprenyldiphospho-muramoylpentapeptide beta-N-acetylglucosaminyltransferase activity"/>
    <property type="evidence" value="ECO:0007669"/>
    <property type="project" value="UniProtKB-UniRule"/>
</dbReference>
<comment type="catalytic activity">
    <reaction evidence="10">
        <text>di-trans,octa-cis-undecaprenyl diphospho-N-acetyl-alpha-D-muramoyl-L-alanyl-D-glutamyl-meso-2,6-diaminopimeloyl-D-alanyl-D-alanine + UDP-N-acetyl-alpha-D-glucosamine = di-trans,octa-cis-undecaprenyl diphospho-[N-acetyl-alpha-D-glucosaminyl-(1-&gt;4)]-N-acetyl-alpha-D-muramoyl-L-alanyl-D-glutamyl-meso-2,6-diaminopimeloyl-D-alanyl-D-alanine + UDP + H(+)</text>
        <dbReference type="Rhea" id="RHEA:31227"/>
        <dbReference type="ChEBI" id="CHEBI:15378"/>
        <dbReference type="ChEBI" id="CHEBI:57705"/>
        <dbReference type="ChEBI" id="CHEBI:58223"/>
        <dbReference type="ChEBI" id="CHEBI:61387"/>
        <dbReference type="ChEBI" id="CHEBI:61388"/>
        <dbReference type="EC" id="2.4.1.227"/>
    </reaction>
</comment>
<feature type="binding site" evidence="10">
    <location>
        <position position="188"/>
    </location>
    <ligand>
        <name>UDP-N-acetyl-alpha-D-glucosamine</name>
        <dbReference type="ChEBI" id="CHEBI:57705"/>
    </ligand>
</feature>
<dbReference type="GO" id="GO:0051301">
    <property type="term" value="P:cell division"/>
    <property type="evidence" value="ECO:0007669"/>
    <property type="project" value="UniProtKB-KW"/>
</dbReference>
<dbReference type="AlphaFoldDB" id="A0A0A6DG60"/>
<dbReference type="Gene3D" id="3.40.50.2000">
    <property type="entry name" value="Glycogen Phosphorylase B"/>
    <property type="match status" value="2"/>
</dbReference>
<dbReference type="EC" id="2.4.1.227" evidence="10"/>
<dbReference type="GO" id="GO:0008360">
    <property type="term" value="P:regulation of cell shape"/>
    <property type="evidence" value="ECO:0007669"/>
    <property type="project" value="UniProtKB-KW"/>
</dbReference>
<feature type="binding site" evidence="10">
    <location>
        <position position="163"/>
    </location>
    <ligand>
        <name>UDP-N-acetyl-alpha-D-glucosamine</name>
        <dbReference type="ChEBI" id="CHEBI:57705"/>
    </ligand>
</feature>
<dbReference type="OrthoDB" id="9808936at2"/>
<evidence type="ECO:0000256" key="9">
    <source>
        <dbReference type="ARBA" id="ARBA00023316"/>
    </source>
</evidence>
<gene>
    <name evidence="10 13" type="primary">murG</name>
    <name evidence="13" type="ORF">NZ35_09415</name>
</gene>
<keyword evidence="7 10" id="KW-0472">Membrane</keyword>
<feature type="binding site" evidence="10">
    <location>
        <position position="242"/>
    </location>
    <ligand>
        <name>UDP-N-acetyl-alpha-D-glucosamine</name>
        <dbReference type="ChEBI" id="CHEBI:57705"/>
    </ligand>
</feature>
<comment type="caution">
    <text evidence="10">Lacks conserved residue(s) required for the propagation of feature annotation.</text>
</comment>
<comment type="function">
    <text evidence="10">Cell wall formation. Catalyzes the transfer of a GlcNAc subunit on undecaprenyl-pyrophosphoryl-MurNAc-pentapeptide (lipid intermediate I) to form undecaprenyl-pyrophosphoryl-MurNAc-(pentapeptide)GlcNAc (lipid intermediate II).</text>
</comment>
<dbReference type="Proteomes" id="UP000030564">
    <property type="component" value="Unassembled WGS sequence"/>
</dbReference>
<evidence type="ECO:0000256" key="2">
    <source>
        <dbReference type="ARBA" id="ARBA00022618"/>
    </source>
</evidence>
<keyword evidence="4 10" id="KW-0808">Transferase</keyword>
<keyword evidence="3 10" id="KW-0328">Glycosyltransferase</keyword>
<evidence type="ECO:0000256" key="7">
    <source>
        <dbReference type="ARBA" id="ARBA00023136"/>
    </source>
</evidence>
<keyword evidence="6 10" id="KW-0573">Peptidoglycan synthesis</keyword>
<comment type="caution">
    <text evidence="13">The sequence shown here is derived from an EMBL/GenBank/DDBJ whole genome shotgun (WGS) entry which is preliminary data.</text>
</comment>
<dbReference type="GO" id="GO:0009252">
    <property type="term" value="P:peptidoglycan biosynthetic process"/>
    <property type="evidence" value="ECO:0007669"/>
    <property type="project" value="UniProtKB-UniRule"/>
</dbReference>
<proteinExistence type="inferred from homology"/>
<evidence type="ECO:0000256" key="6">
    <source>
        <dbReference type="ARBA" id="ARBA00022984"/>
    </source>
</evidence>
<keyword evidence="8 10" id="KW-0131">Cell cycle</keyword>
<keyword evidence="1 10" id="KW-1003">Cell membrane</keyword>
<evidence type="ECO:0000313" key="13">
    <source>
        <dbReference type="EMBL" id="KHA73692.1"/>
    </source>
</evidence>
<dbReference type="UniPathway" id="UPA00219"/>
<dbReference type="PANTHER" id="PTHR21015:SF22">
    <property type="entry name" value="GLYCOSYLTRANSFERASE"/>
    <property type="match status" value="1"/>
</dbReference>
<organism evidence="13 14">
    <name type="scientific">Pseudomonas chlororaphis</name>
    <dbReference type="NCBI Taxonomy" id="587753"/>
    <lineage>
        <taxon>Bacteria</taxon>
        <taxon>Pseudomonadati</taxon>
        <taxon>Pseudomonadota</taxon>
        <taxon>Gammaproteobacteria</taxon>
        <taxon>Pseudomonadales</taxon>
        <taxon>Pseudomonadaceae</taxon>
        <taxon>Pseudomonas</taxon>
    </lineage>
</organism>
<dbReference type="InterPro" id="IPR007235">
    <property type="entry name" value="Glyco_trans_28_C"/>
</dbReference>
<evidence type="ECO:0000256" key="3">
    <source>
        <dbReference type="ARBA" id="ARBA00022676"/>
    </source>
</evidence>
<comment type="similarity">
    <text evidence="10">Belongs to the glycosyltransferase 28 family. MurG subfamily.</text>
</comment>
<dbReference type="InterPro" id="IPR004276">
    <property type="entry name" value="GlycoTrans_28_N"/>
</dbReference>
<dbReference type="HAMAP" id="MF_00033">
    <property type="entry name" value="MurG"/>
    <property type="match status" value="1"/>
</dbReference>
<dbReference type="NCBIfam" id="TIGR01133">
    <property type="entry name" value="murG"/>
    <property type="match status" value="1"/>
</dbReference>
<dbReference type="EMBL" id="JSFK01000004">
    <property type="protein sequence ID" value="KHA73692.1"/>
    <property type="molecule type" value="Genomic_DNA"/>
</dbReference>